<keyword evidence="5" id="KW-0067">ATP-binding</keyword>
<keyword evidence="2" id="KW-0808">Transferase</keyword>
<dbReference type="EC" id="2.7.11.1" evidence="1"/>
<dbReference type="PROSITE" id="PS00108">
    <property type="entry name" value="PROTEIN_KINASE_ST"/>
    <property type="match status" value="1"/>
</dbReference>
<evidence type="ECO:0000256" key="4">
    <source>
        <dbReference type="ARBA" id="ARBA00022777"/>
    </source>
</evidence>
<keyword evidence="7" id="KW-1133">Transmembrane helix</keyword>
<feature type="non-terminal residue" evidence="9">
    <location>
        <position position="715"/>
    </location>
</feature>
<dbReference type="PANTHER" id="PTHR43671:SF13">
    <property type="entry name" value="SERINE_THREONINE-PROTEIN KINASE NEK2"/>
    <property type="match status" value="1"/>
</dbReference>
<dbReference type="InterPro" id="IPR050660">
    <property type="entry name" value="NEK_Ser/Thr_kinase"/>
</dbReference>
<dbReference type="InterPro" id="IPR000719">
    <property type="entry name" value="Prot_kinase_dom"/>
</dbReference>
<keyword evidence="7" id="KW-0472">Membrane</keyword>
<evidence type="ECO:0000256" key="2">
    <source>
        <dbReference type="ARBA" id="ARBA00022679"/>
    </source>
</evidence>
<dbReference type="Gene3D" id="1.10.510.10">
    <property type="entry name" value="Transferase(Phosphotransferase) domain 1"/>
    <property type="match status" value="1"/>
</dbReference>
<protein>
    <recommendedName>
        <fullName evidence="1">non-specific serine/threonine protein kinase</fullName>
        <ecNumber evidence="1">2.7.11.1</ecNumber>
    </recommendedName>
</protein>
<keyword evidence="3" id="KW-0547">Nucleotide-binding</keyword>
<dbReference type="AlphaFoldDB" id="A0A3B0XT81"/>
<evidence type="ECO:0000256" key="5">
    <source>
        <dbReference type="ARBA" id="ARBA00022840"/>
    </source>
</evidence>
<evidence type="ECO:0000313" key="9">
    <source>
        <dbReference type="EMBL" id="VAW65089.1"/>
    </source>
</evidence>
<evidence type="ECO:0000256" key="1">
    <source>
        <dbReference type="ARBA" id="ARBA00012513"/>
    </source>
</evidence>
<dbReference type="InterPro" id="IPR008271">
    <property type="entry name" value="Ser/Thr_kinase_AS"/>
</dbReference>
<dbReference type="EMBL" id="UOFJ01000165">
    <property type="protein sequence ID" value="VAW65089.1"/>
    <property type="molecule type" value="Genomic_DNA"/>
</dbReference>
<dbReference type="InterPro" id="IPR011990">
    <property type="entry name" value="TPR-like_helical_dom_sf"/>
</dbReference>
<dbReference type="Pfam" id="PF00069">
    <property type="entry name" value="Pkinase"/>
    <property type="match status" value="1"/>
</dbReference>
<reference evidence="9" key="1">
    <citation type="submission" date="2018-06" db="EMBL/GenBank/DDBJ databases">
        <authorList>
            <person name="Zhirakovskaya E."/>
        </authorList>
    </citation>
    <scope>NUCLEOTIDE SEQUENCE</scope>
</reference>
<feature type="transmembrane region" description="Helical" evidence="7">
    <location>
        <begin position="309"/>
        <end position="329"/>
    </location>
</feature>
<gene>
    <name evidence="9" type="ORF">MNBD_GAMMA10-236</name>
</gene>
<keyword evidence="4 9" id="KW-0418">Kinase</keyword>
<organism evidence="9">
    <name type="scientific">hydrothermal vent metagenome</name>
    <dbReference type="NCBI Taxonomy" id="652676"/>
    <lineage>
        <taxon>unclassified sequences</taxon>
        <taxon>metagenomes</taxon>
        <taxon>ecological metagenomes</taxon>
    </lineage>
</organism>
<sequence>MPEDFATRQLDDTVHPKTGEYKELYDWGLKRFVDEARTLARFTHPNIVRVLSVFEENNTAYMIMEYAQGQDLSSIYKKSGTMSEAQLLDIFIPVMGGLARVHKEGFIHRDIKPANIYICDNDAPLLLDFGSARQSIGGKTRALTSLVTYGYAPFEQYNEGSGKQGPWTDIYSLGASLYVGVTGDRPADALSRGGGFIDTGMDTYIPASIVAKGKYSDHFLRAIDHALMFKIENRPSDVEQCADMLLGKVFVPELPDFMLNDVLGDRELCSPANTIVKDANRIQSSLVNANMNHQGVGQPRPGPPKRRSVIAVLLVISVIVIGVIIGGYLDRFAVPDGSAVVQSDQQQLLDKARLEKQQEKARQQKLKQQQEKDKKLAKETAREKALKKRIDKLLSGAVRLSSKGHFVTPANKNAYAYYQKVLTLQSGNIKAKRGLKSIEKELISLANAAYFDKQYSQSLSYLQQLESINPDSSVAKSLRDRIKFEQNQDAQIATWLKEAKKHMKNSRFTSPSGNNAYEVYKKILIQRPQSIQALQGIEKVRKYYITLFNKHISTTRLNKAQRDISTMKKVGVSAGDIKKMQRQLKVAQKKQLAEKQLAEKPVVQKPQPRKLSIEQASQKISQFKVALQTGNKGRLKQISRFVPGREAFVDQLLSQYKKINVKISNFKLIASQNKAQAQVTLNKLVDIKGNNVTPGSWSQFEITLSYSANNILKIH</sequence>
<dbReference type="PANTHER" id="PTHR43671">
    <property type="entry name" value="SERINE/THREONINE-PROTEIN KINASE NEK"/>
    <property type="match status" value="1"/>
</dbReference>
<dbReference type="SMART" id="SM00220">
    <property type="entry name" value="S_TKc"/>
    <property type="match status" value="1"/>
</dbReference>
<dbReference type="CDD" id="cd14014">
    <property type="entry name" value="STKc_PknB_like"/>
    <property type="match status" value="1"/>
</dbReference>
<accession>A0A3B0XT81</accession>
<evidence type="ECO:0000259" key="8">
    <source>
        <dbReference type="PROSITE" id="PS50011"/>
    </source>
</evidence>
<evidence type="ECO:0000256" key="3">
    <source>
        <dbReference type="ARBA" id="ARBA00022741"/>
    </source>
</evidence>
<proteinExistence type="predicted"/>
<keyword evidence="7" id="KW-0812">Transmembrane</keyword>
<dbReference type="PROSITE" id="PS50011">
    <property type="entry name" value="PROTEIN_KINASE_DOM"/>
    <property type="match status" value="1"/>
</dbReference>
<feature type="domain" description="Protein kinase" evidence="8">
    <location>
        <begin position="1"/>
        <end position="246"/>
    </location>
</feature>
<dbReference type="SUPFAM" id="SSF56112">
    <property type="entry name" value="Protein kinase-like (PK-like)"/>
    <property type="match status" value="1"/>
</dbReference>
<name>A0A3B0XT81_9ZZZZ</name>
<dbReference type="GO" id="GO:0004674">
    <property type="term" value="F:protein serine/threonine kinase activity"/>
    <property type="evidence" value="ECO:0007669"/>
    <property type="project" value="UniProtKB-KW"/>
</dbReference>
<dbReference type="GO" id="GO:0005524">
    <property type="term" value="F:ATP binding"/>
    <property type="evidence" value="ECO:0007669"/>
    <property type="project" value="UniProtKB-KW"/>
</dbReference>
<evidence type="ECO:0000256" key="7">
    <source>
        <dbReference type="SAM" id="Phobius"/>
    </source>
</evidence>
<feature type="region of interest" description="Disordered" evidence="6">
    <location>
        <begin position="355"/>
        <end position="379"/>
    </location>
</feature>
<keyword evidence="9" id="KW-0723">Serine/threonine-protein kinase</keyword>
<dbReference type="Gene3D" id="1.25.40.10">
    <property type="entry name" value="Tetratricopeptide repeat domain"/>
    <property type="match status" value="1"/>
</dbReference>
<dbReference type="InterPro" id="IPR011009">
    <property type="entry name" value="Kinase-like_dom_sf"/>
</dbReference>
<dbReference type="SUPFAM" id="SSF48452">
    <property type="entry name" value="TPR-like"/>
    <property type="match status" value="1"/>
</dbReference>
<evidence type="ECO:0000256" key="6">
    <source>
        <dbReference type="SAM" id="MobiDB-lite"/>
    </source>
</evidence>